<accession>A0A9Q3RZV6</accession>
<dbReference type="PANTHER" id="PTHR32089:SF112">
    <property type="entry name" value="LYSOZYME-LIKE PROTEIN-RELATED"/>
    <property type="match status" value="1"/>
</dbReference>
<dbReference type="PANTHER" id="PTHR32089">
    <property type="entry name" value="METHYL-ACCEPTING CHEMOTAXIS PROTEIN MCPB"/>
    <property type="match status" value="1"/>
</dbReference>
<dbReference type="GO" id="GO:0007165">
    <property type="term" value="P:signal transduction"/>
    <property type="evidence" value="ECO:0007669"/>
    <property type="project" value="UniProtKB-KW"/>
</dbReference>
<evidence type="ECO:0000313" key="4">
    <source>
        <dbReference type="EMBL" id="MBY6217549.1"/>
    </source>
</evidence>
<dbReference type="AlphaFoldDB" id="A0A9Q3RZV6"/>
<dbReference type="Proteomes" id="UP000824927">
    <property type="component" value="Unassembled WGS sequence"/>
</dbReference>
<gene>
    <name evidence="4" type="ORF">KUV31_04265</name>
</gene>
<evidence type="ECO:0000313" key="5">
    <source>
        <dbReference type="Proteomes" id="UP000824927"/>
    </source>
</evidence>
<dbReference type="PROSITE" id="PS50111">
    <property type="entry name" value="CHEMOTAXIS_TRANSDUC_2"/>
    <property type="match status" value="1"/>
</dbReference>
<organism evidence="4 5">
    <name type="scientific">Qipengyuania aquimaris</name>
    <dbReference type="NCBI Taxonomy" id="255984"/>
    <lineage>
        <taxon>Bacteria</taxon>
        <taxon>Pseudomonadati</taxon>
        <taxon>Pseudomonadota</taxon>
        <taxon>Alphaproteobacteria</taxon>
        <taxon>Sphingomonadales</taxon>
        <taxon>Erythrobacteraceae</taxon>
        <taxon>Qipengyuania</taxon>
    </lineage>
</organism>
<dbReference type="Gene3D" id="1.10.287.950">
    <property type="entry name" value="Methyl-accepting chemotaxis protein"/>
    <property type="match status" value="1"/>
</dbReference>
<dbReference type="EMBL" id="JAHVKP010000001">
    <property type="protein sequence ID" value="MBY6217549.1"/>
    <property type="molecule type" value="Genomic_DNA"/>
</dbReference>
<evidence type="ECO:0000256" key="1">
    <source>
        <dbReference type="ARBA" id="ARBA00023224"/>
    </source>
</evidence>
<dbReference type="RefSeq" id="WP_222404631.1">
    <property type="nucleotide sequence ID" value="NZ_JAHVKP010000001.1"/>
</dbReference>
<dbReference type="SMART" id="SM00283">
    <property type="entry name" value="MA"/>
    <property type="match status" value="1"/>
</dbReference>
<reference evidence="4" key="1">
    <citation type="submission" date="2021-06" db="EMBL/GenBank/DDBJ databases">
        <title>50 bacteria genomes isolated from Dapeng, Shenzhen, China.</title>
        <authorList>
            <person name="Zheng W."/>
            <person name="Yu S."/>
            <person name="Huang Y."/>
        </authorList>
    </citation>
    <scope>NUCLEOTIDE SEQUENCE</scope>
    <source>
        <strain evidence="4">DP4N28-2</strain>
    </source>
</reference>
<dbReference type="InterPro" id="IPR004089">
    <property type="entry name" value="MCPsignal_dom"/>
</dbReference>
<comment type="caution">
    <text evidence="4">The sequence shown here is derived from an EMBL/GenBank/DDBJ whole genome shotgun (WGS) entry which is preliminary data.</text>
</comment>
<proteinExistence type="predicted"/>
<protein>
    <recommendedName>
        <fullName evidence="3">Methyl-accepting transducer domain-containing protein</fullName>
    </recommendedName>
</protein>
<evidence type="ECO:0000259" key="3">
    <source>
        <dbReference type="PROSITE" id="PS50111"/>
    </source>
</evidence>
<name>A0A9Q3RZV6_9SPHN</name>
<evidence type="ECO:0000256" key="2">
    <source>
        <dbReference type="PROSITE-ProRule" id="PRU00284"/>
    </source>
</evidence>
<dbReference type="GO" id="GO:0016020">
    <property type="term" value="C:membrane"/>
    <property type="evidence" value="ECO:0007669"/>
    <property type="project" value="InterPro"/>
</dbReference>
<dbReference type="SUPFAM" id="SSF58104">
    <property type="entry name" value="Methyl-accepting chemotaxis protein (MCP) signaling domain"/>
    <property type="match status" value="1"/>
</dbReference>
<keyword evidence="1 2" id="KW-0807">Transducer</keyword>
<dbReference type="Pfam" id="PF00015">
    <property type="entry name" value="MCPsignal"/>
    <property type="match status" value="1"/>
</dbReference>
<feature type="domain" description="Methyl-accepting transducer" evidence="3">
    <location>
        <begin position="190"/>
        <end position="412"/>
    </location>
</feature>
<sequence>MAASNGKNRIEVNGRLEAFGIGAAEQDLLSKIGSEVVGEIDWILEPLRPSLESMRDSGNLSADCDIDKSCTQFHDWMVNRLTQPVDEAWMKAAASLGNWTHENAAVPYRVVGVLHHVFSRASQLASAHASDKEDREARMLVLGAVDRITAELMVARLNRITRRLEEVRRAEIAERFHSTIAELVGETTKRSSLVSKLAQRARRSTTSMASDAAEIAAAAEQSATVMGNAARESGDLVQSIENVRGSVGAISQASRDAAGQARHASEVIETLGKDTREIANVVDIIREVADLTRMLALNATIEAAHAGEAGAGFAVVAEEVKALARQTENATDDIVRRIAEIRSSGDRTVEANRSISDHIGAVSNSSEAFERTMQEQTGQVTSIASMIDETAMTASSMAETIAGVSTAAQDVDKQCSRVEDMFALITDQLGELETAVGEFLNDIAA</sequence>